<dbReference type="Pfam" id="PF01593">
    <property type="entry name" value="Amino_oxidase"/>
    <property type="match status" value="1"/>
</dbReference>
<reference evidence="7" key="1">
    <citation type="submission" date="2025-08" db="UniProtKB">
        <authorList>
            <consortium name="RefSeq"/>
        </authorList>
    </citation>
    <scope>IDENTIFICATION</scope>
    <source>
        <tissue evidence="7">Tentacle</tissue>
    </source>
</reference>
<dbReference type="Proteomes" id="UP000515163">
    <property type="component" value="Unplaced"/>
</dbReference>
<feature type="binding site" evidence="3">
    <location>
        <begin position="48"/>
        <end position="49"/>
    </location>
    <ligand>
        <name>FAD</name>
        <dbReference type="ChEBI" id="CHEBI:57692"/>
    </ligand>
</feature>
<dbReference type="RefSeq" id="XP_031557843.1">
    <property type="nucleotide sequence ID" value="XM_031701983.1"/>
</dbReference>
<dbReference type="InterPro" id="IPR050281">
    <property type="entry name" value="Flavin_monoamine_oxidase"/>
</dbReference>
<keyword evidence="4" id="KW-0285">Flavoprotein</keyword>
<comment type="similarity">
    <text evidence="4">Belongs to the flavin monoamine oxidase family.</text>
</comment>
<evidence type="ECO:0000313" key="6">
    <source>
        <dbReference type="Proteomes" id="UP000515163"/>
    </source>
</evidence>
<evidence type="ECO:0000256" key="2">
    <source>
        <dbReference type="ARBA" id="ARBA00023002"/>
    </source>
</evidence>
<dbReference type="Gene3D" id="3.50.50.60">
    <property type="entry name" value="FAD/NAD(P)-binding domain"/>
    <property type="match status" value="1"/>
</dbReference>
<dbReference type="AlphaFoldDB" id="A0A6P8HRT7"/>
<protein>
    <recommendedName>
        <fullName evidence="4">Amine oxidase</fullName>
        <ecNumber evidence="4">1.4.3.-</ecNumber>
    </recommendedName>
</protein>
<accession>A0A6P8HRT7</accession>
<feature type="domain" description="Amine oxidase" evidence="5">
    <location>
        <begin position="28"/>
        <end position="473"/>
    </location>
</feature>
<feature type="binding site" evidence="3">
    <location>
        <position position="362"/>
    </location>
    <ligand>
        <name>substrate</name>
    </ligand>
</feature>
<comment type="cofactor">
    <cofactor evidence="1 4">
        <name>FAD</name>
        <dbReference type="ChEBI" id="CHEBI:57692"/>
    </cofactor>
</comment>
<dbReference type="GeneID" id="116294385"/>
<dbReference type="GO" id="GO:0008131">
    <property type="term" value="F:primary methylamine oxidase activity"/>
    <property type="evidence" value="ECO:0007669"/>
    <property type="project" value="UniProtKB-ARBA"/>
</dbReference>
<dbReference type="PRINTS" id="PR00757">
    <property type="entry name" value="AMINEOXDASEF"/>
</dbReference>
<dbReference type="OrthoDB" id="5046242at2759"/>
<evidence type="ECO:0000259" key="5">
    <source>
        <dbReference type="Pfam" id="PF01593"/>
    </source>
</evidence>
<dbReference type="InterPro" id="IPR036188">
    <property type="entry name" value="FAD/NAD-bd_sf"/>
</dbReference>
<proteinExistence type="inferred from homology"/>
<keyword evidence="4" id="KW-0274">FAD</keyword>
<dbReference type="PANTHER" id="PTHR10742">
    <property type="entry name" value="FLAVIN MONOAMINE OXIDASE"/>
    <property type="match status" value="1"/>
</dbReference>
<name>A0A6P8HRT7_ACTTE</name>
<dbReference type="InterPro" id="IPR001613">
    <property type="entry name" value="Flavin_amine_oxidase"/>
</dbReference>
<dbReference type="PANTHER" id="PTHR10742:SF418">
    <property type="entry name" value="AMINE OXIDASE DOMAIN-CONTAINING PROTEIN"/>
    <property type="match status" value="1"/>
</dbReference>
<dbReference type="EC" id="1.4.3.-" evidence="4"/>
<sequence length="481" mass="53008">MADEGAENKNKSKNVDGRVRVAVIGGGISGLAAASSLVQERFDVVLLEASDYIGGRIKTVTAFPGFPPIDLGADFIHGSNSIINKLAEENNWTVKQSHGIDQEDPYTITIFLEGKLYSCHDTNQPDIFNATKAWHEISGLGEKLNQDGDNATVKNDLGIFKRNLSSWLSSKEVSQNTIDIIDSKVCQTSGGTLDIIGVQEIAYKKACWDYGGENYRFEGSYAVLISHYLEKCAKVEKRLNWTVKEVKCIDKKKDESVKQTPEVVITSRAGETLAVDYVVVTVPLTILKDGDIIFSPPLPPKKQHAINAIQMGAALKIVCRFGIPFWREKTVIYPIRGFLSQIWTYSRDPKEDGEECHMGVGFATAALAAQKAHLSDEEVCEQFLQQLDEIFGTDADPTPATNNFMSFVYEHWSRHPYIRGGYSTQTVNTHDSKQHLSAPVEGRLFFAGEATSQIVVATVQSAIETGMRAAREVCEAAGIEC</sequence>
<dbReference type="InterPro" id="IPR002937">
    <property type="entry name" value="Amino_oxidase"/>
</dbReference>
<gene>
    <name evidence="7" type="primary">LOC116294385</name>
</gene>
<feature type="binding site" evidence="3">
    <location>
        <position position="243"/>
    </location>
    <ligand>
        <name>FAD</name>
        <dbReference type="ChEBI" id="CHEBI:57692"/>
    </ligand>
</feature>
<dbReference type="SUPFAM" id="SSF54373">
    <property type="entry name" value="FAD-linked reductases, C-terminal domain"/>
    <property type="match status" value="1"/>
</dbReference>
<evidence type="ECO:0000256" key="3">
    <source>
        <dbReference type="PIRSR" id="PIRSR601613-1"/>
    </source>
</evidence>
<keyword evidence="6" id="KW-1185">Reference proteome</keyword>
<evidence type="ECO:0000256" key="4">
    <source>
        <dbReference type="RuleBase" id="RU362067"/>
    </source>
</evidence>
<dbReference type="InParanoid" id="A0A6P8HRT7"/>
<keyword evidence="2 4" id="KW-0560">Oxidoreductase</keyword>
<feature type="binding site" evidence="3">
    <location>
        <position position="29"/>
    </location>
    <ligand>
        <name>FAD</name>
        <dbReference type="ChEBI" id="CHEBI:57692"/>
    </ligand>
</feature>
<evidence type="ECO:0000313" key="7">
    <source>
        <dbReference type="RefSeq" id="XP_031557843.1"/>
    </source>
</evidence>
<dbReference type="KEGG" id="aten:116294385"/>
<evidence type="ECO:0000256" key="1">
    <source>
        <dbReference type="ARBA" id="ARBA00001974"/>
    </source>
</evidence>
<dbReference type="SUPFAM" id="SSF51905">
    <property type="entry name" value="FAD/NAD(P)-binding domain"/>
    <property type="match status" value="1"/>
</dbReference>
<organism evidence="6 7">
    <name type="scientific">Actinia tenebrosa</name>
    <name type="common">Australian red waratah sea anemone</name>
    <dbReference type="NCBI Taxonomy" id="6105"/>
    <lineage>
        <taxon>Eukaryota</taxon>
        <taxon>Metazoa</taxon>
        <taxon>Cnidaria</taxon>
        <taxon>Anthozoa</taxon>
        <taxon>Hexacorallia</taxon>
        <taxon>Actiniaria</taxon>
        <taxon>Actiniidae</taxon>
        <taxon>Actinia</taxon>
    </lineage>
</organism>